<protein>
    <submittedName>
        <fullName evidence="2">Uncharacterized protein</fullName>
    </submittedName>
</protein>
<sequence length="602" mass="65647">MPGISWMTPKQSVWMKTKVDGFSLSQLQGETTTFLSNTSCEWFEKWPEAAVHFKDSKTGIPLMSFQLSEKQTEELAQHLKQRCSKLRSYFYRSNSAAVQEWVTQFTKTVTKLMGSTTTHTCGPSAVEHFIQTEYKDNLTAMAAWGEEYVLKMQREAKAECELHAKKAKAEMEALSNPTDSAKLQLEQERVPWGTRPSFSTMARALLASTFMIHSQTIMHESLNHSLHFLKGAFAVPAQELMPYSSPSPSSINTIVPILDTSDVIAGPTATPGVLHALANQHLSLEPMPYSSLSPSSINTIVPILDPTNIITGPTATPGVLQISANLLFSFNSSHPDGIHPSFEDFLFHPVPIPNDSLNLSDNFLLNLLNEAIANFLARTQSYKFSTTAAAMNESPTLPPFPSADESHSPCNEGVASARIESKIPSGGIKKAPRPRPFRGGTDTRHDLYRSSTPLPSVLPAMPVTHPDPWLPAATEPPVETPLQATVAATHEAPTQSQATEPPAVIFEATVASPATLVSAPGAIVTSSHRVEVAGQLPDKEPMVVDENCAAAAVFMFHLLAQWKLTILALTTLEESHESHANWQAPSQPHGSSVEGYLRELET</sequence>
<dbReference type="GeneID" id="64695956"/>
<proteinExistence type="predicted"/>
<feature type="region of interest" description="Disordered" evidence="1">
    <location>
        <begin position="424"/>
        <end position="448"/>
    </location>
</feature>
<name>A0A9P7JU99_9AGAM</name>
<dbReference type="RefSeq" id="XP_041292708.1">
    <property type="nucleotide sequence ID" value="XM_041433697.1"/>
</dbReference>
<dbReference type="EMBL" id="JABBWM010000028">
    <property type="protein sequence ID" value="KAG2108189.1"/>
    <property type="molecule type" value="Genomic_DNA"/>
</dbReference>
<dbReference type="OrthoDB" id="2690803at2759"/>
<evidence type="ECO:0000256" key="1">
    <source>
        <dbReference type="SAM" id="MobiDB-lite"/>
    </source>
</evidence>
<evidence type="ECO:0000313" key="3">
    <source>
        <dbReference type="Proteomes" id="UP000823399"/>
    </source>
</evidence>
<organism evidence="2 3">
    <name type="scientific">Suillus discolor</name>
    <dbReference type="NCBI Taxonomy" id="1912936"/>
    <lineage>
        <taxon>Eukaryota</taxon>
        <taxon>Fungi</taxon>
        <taxon>Dikarya</taxon>
        <taxon>Basidiomycota</taxon>
        <taxon>Agaricomycotina</taxon>
        <taxon>Agaricomycetes</taxon>
        <taxon>Agaricomycetidae</taxon>
        <taxon>Boletales</taxon>
        <taxon>Suillineae</taxon>
        <taxon>Suillaceae</taxon>
        <taxon>Suillus</taxon>
    </lineage>
</organism>
<evidence type="ECO:0000313" key="2">
    <source>
        <dbReference type="EMBL" id="KAG2108189.1"/>
    </source>
</evidence>
<reference evidence="2" key="1">
    <citation type="journal article" date="2020" name="New Phytol.">
        <title>Comparative genomics reveals dynamic genome evolution in host specialist ectomycorrhizal fungi.</title>
        <authorList>
            <person name="Lofgren L.A."/>
            <person name="Nguyen N.H."/>
            <person name="Vilgalys R."/>
            <person name="Ruytinx J."/>
            <person name="Liao H.L."/>
            <person name="Branco S."/>
            <person name="Kuo A."/>
            <person name="LaButti K."/>
            <person name="Lipzen A."/>
            <person name="Andreopoulos W."/>
            <person name="Pangilinan J."/>
            <person name="Riley R."/>
            <person name="Hundley H."/>
            <person name="Na H."/>
            <person name="Barry K."/>
            <person name="Grigoriev I.V."/>
            <person name="Stajich J.E."/>
            <person name="Kennedy P.G."/>
        </authorList>
    </citation>
    <scope>NUCLEOTIDE SEQUENCE</scope>
    <source>
        <strain evidence="2">FC423</strain>
    </source>
</reference>
<dbReference type="AlphaFoldDB" id="A0A9P7JU99"/>
<dbReference type="Proteomes" id="UP000823399">
    <property type="component" value="Unassembled WGS sequence"/>
</dbReference>
<comment type="caution">
    <text evidence="2">The sequence shown here is derived from an EMBL/GenBank/DDBJ whole genome shotgun (WGS) entry which is preliminary data.</text>
</comment>
<accession>A0A9P7JU99</accession>
<gene>
    <name evidence="2" type="ORF">F5147DRAFT_652911</name>
</gene>
<keyword evidence="3" id="KW-1185">Reference proteome</keyword>